<keyword evidence="2" id="KW-1185">Reference proteome</keyword>
<evidence type="ECO:0000313" key="1">
    <source>
        <dbReference type="EMBL" id="KAK3230267.1"/>
    </source>
</evidence>
<dbReference type="AlphaFoldDB" id="A0AAE0B5K8"/>
<name>A0AAE0B5K8_9ROSI</name>
<dbReference type="EMBL" id="JANJYJ010000001">
    <property type="protein sequence ID" value="KAK3230267.1"/>
    <property type="molecule type" value="Genomic_DNA"/>
</dbReference>
<comment type="caution">
    <text evidence="1">The sequence shown here is derived from an EMBL/GenBank/DDBJ whole genome shotgun (WGS) entry which is preliminary data.</text>
</comment>
<sequence>MNYNIGGPSNFPSSSSDDYEAQLTTDLETIDAEEEAIITQHVVEEFTDEYLRSPNVTDVTKLLCIGQYAGRSGSPTIILEVVADYDLWIWHAYFSLPGTNNDINVLEASHLFASLAQGITPPAHYVIQKK</sequence>
<gene>
    <name evidence="1" type="ORF">Dsin_002148</name>
</gene>
<reference evidence="1" key="1">
    <citation type="journal article" date="2023" name="Plant J.">
        <title>Genome sequences and population genomics provide insights into the demographic history, inbreeding, and mutation load of two 'living fossil' tree species of Dipteronia.</title>
        <authorList>
            <person name="Feng Y."/>
            <person name="Comes H.P."/>
            <person name="Chen J."/>
            <person name="Zhu S."/>
            <person name="Lu R."/>
            <person name="Zhang X."/>
            <person name="Li P."/>
            <person name="Qiu J."/>
            <person name="Olsen K.M."/>
            <person name="Qiu Y."/>
        </authorList>
    </citation>
    <scope>NUCLEOTIDE SEQUENCE</scope>
    <source>
        <strain evidence="1">NBL</strain>
    </source>
</reference>
<proteinExistence type="predicted"/>
<dbReference type="Proteomes" id="UP001281410">
    <property type="component" value="Unassembled WGS sequence"/>
</dbReference>
<accession>A0AAE0B5K8</accession>
<protein>
    <submittedName>
        <fullName evidence="1">Uncharacterized protein</fullName>
    </submittedName>
</protein>
<evidence type="ECO:0000313" key="2">
    <source>
        <dbReference type="Proteomes" id="UP001281410"/>
    </source>
</evidence>
<dbReference type="InterPro" id="IPR006912">
    <property type="entry name" value="Harbinger_derived_prot"/>
</dbReference>
<organism evidence="1 2">
    <name type="scientific">Dipteronia sinensis</name>
    <dbReference type="NCBI Taxonomy" id="43782"/>
    <lineage>
        <taxon>Eukaryota</taxon>
        <taxon>Viridiplantae</taxon>
        <taxon>Streptophyta</taxon>
        <taxon>Embryophyta</taxon>
        <taxon>Tracheophyta</taxon>
        <taxon>Spermatophyta</taxon>
        <taxon>Magnoliopsida</taxon>
        <taxon>eudicotyledons</taxon>
        <taxon>Gunneridae</taxon>
        <taxon>Pentapetalae</taxon>
        <taxon>rosids</taxon>
        <taxon>malvids</taxon>
        <taxon>Sapindales</taxon>
        <taxon>Sapindaceae</taxon>
        <taxon>Hippocastanoideae</taxon>
        <taxon>Acereae</taxon>
        <taxon>Dipteronia</taxon>
    </lineage>
</organism>
<dbReference type="Pfam" id="PF04827">
    <property type="entry name" value="Plant_tran"/>
    <property type="match status" value="1"/>
</dbReference>